<feature type="domain" description="Double jelly roll-like" evidence="1">
    <location>
        <begin position="83"/>
        <end position="407"/>
    </location>
</feature>
<dbReference type="PANTHER" id="PTHR36159:SF1">
    <property type="entry name" value="RETROVIRUS-RELATED POL POLYPROTEIN FROM TRANSPOSON 412-LIKE PROTEIN"/>
    <property type="match status" value="1"/>
</dbReference>
<proteinExistence type="predicted"/>
<sequence>MYGKRTRSNNNIIMPPIFDIYRKPIFDESIRKAEYRTYAPFIKSFYCNDIVEFSINQVYSFFAMSETLLCIKGSLEITGNGDVTLANNVGAFLFDSCMYSESAREMETVRDPGIVSAVRAMTCYTQEDSNYMVMAGWNYPKDPILNAADHSFSIQMPLKHVFNIFNDYPLITCGRQTIRLVRARNDNDCVVIKEKQNADKTTTVTTAKINITNIELRVKHIFPNDDIKLELMKSTQQDQPIVIPFRKWELHELPAITRGARREVWAVKTSTSVERPRYVIVFFQTNKRDKTTADPTLFDNVNIQSIRLSLNGEYWPNERMQLDFSKTDYNEAYFNYTEFYPSYIHSQQKRPLLDFSAFKTHALFVIDCSKQEESMKASTVDVKLDIEANNGFPDNTKAYCIIIHDCVMEYFPLTEIVKSLN</sequence>
<name>A0ABM5IXX1_DIAVI</name>
<evidence type="ECO:0000259" key="1">
    <source>
        <dbReference type="Pfam" id="PF21738"/>
    </source>
</evidence>
<keyword evidence="3" id="KW-1185">Reference proteome</keyword>
<reference evidence="2" key="1">
    <citation type="submission" date="2025-05" db="UniProtKB">
        <authorList>
            <consortium name="EnsemblMetazoa"/>
        </authorList>
    </citation>
    <scope>IDENTIFICATION</scope>
</reference>
<dbReference type="PANTHER" id="PTHR36159">
    <property type="entry name" value="PROTEIN CBG23766"/>
    <property type="match status" value="1"/>
</dbReference>
<dbReference type="InterPro" id="IPR049512">
    <property type="entry name" value="DJR-like_dom"/>
</dbReference>
<dbReference type="RefSeq" id="XP_028148030.2">
    <property type="nucleotide sequence ID" value="XM_028292229.2"/>
</dbReference>
<evidence type="ECO:0000313" key="3">
    <source>
        <dbReference type="Proteomes" id="UP001652700"/>
    </source>
</evidence>
<dbReference type="Pfam" id="PF21738">
    <property type="entry name" value="DJR-like_dom"/>
    <property type="match status" value="1"/>
</dbReference>
<accession>A0ABM5IXX1</accession>
<dbReference type="Proteomes" id="UP001652700">
    <property type="component" value="Unplaced"/>
</dbReference>
<dbReference type="EnsemblMetazoa" id="XM_028292229.2">
    <property type="protein sequence ID" value="XP_028148030.2"/>
    <property type="gene ID" value="LOC114341432"/>
</dbReference>
<evidence type="ECO:0000313" key="2">
    <source>
        <dbReference type="EnsemblMetazoa" id="XP_028148030.2"/>
    </source>
</evidence>
<dbReference type="GeneID" id="114341432"/>
<protein>
    <recommendedName>
        <fullName evidence="1">Double jelly roll-like domain-containing protein</fullName>
    </recommendedName>
</protein>
<organism evidence="2 3">
    <name type="scientific">Diabrotica virgifera virgifera</name>
    <name type="common">western corn rootworm</name>
    <dbReference type="NCBI Taxonomy" id="50390"/>
    <lineage>
        <taxon>Eukaryota</taxon>
        <taxon>Metazoa</taxon>
        <taxon>Ecdysozoa</taxon>
        <taxon>Arthropoda</taxon>
        <taxon>Hexapoda</taxon>
        <taxon>Insecta</taxon>
        <taxon>Pterygota</taxon>
        <taxon>Neoptera</taxon>
        <taxon>Endopterygota</taxon>
        <taxon>Coleoptera</taxon>
        <taxon>Polyphaga</taxon>
        <taxon>Cucujiformia</taxon>
        <taxon>Chrysomeloidea</taxon>
        <taxon>Chrysomelidae</taxon>
        <taxon>Galerucinae</taxon>
        <taxon>Diabroticina</taxon>
        <taxon>Diabroticites</taxon>
        <taxon>Diabrotica</taxon>
    </lineage>
</organism>